<feature type="compositionally biased region" description="Low complexity" evidence="1">
    <location>
        <begin position="1"/>
        <end position="21"/>
    </location>
</feature>
<name>A0A0J8B362_BETVV</name>
<gene>
    <name evidence="2" type="ORF">BVRB_022810</name>
</gene>
<feature type="region of interest" description="Disordered" evidence="1">
    <location>
        <begin position="1"/>
        <end position="28"/>
    </location>
</feature>
<feature type="compositionally biased region" description="Basic residues" evidence="1">
    <location>
        <begin position="122"/>
        <end position="137"/>
    </location>
</feature>
<reference evidence="2 3" key="1">
    <citation type="journal article" date="2014" name="Nature">
        <title>The genome of the recently domesticated crop plant sugar beet (Beta vulgaris).</title>
        <authorList>
            <person name="Dohm J.C."/>
            <person name="Minoche A.E."/>
            <person name="Holtgrawe D."/>
            <person name="Capella-Gutierrez S."/>
            <person name="Zakrzewski F."/>
            <person name="Tafer H."/>
            <person name="Rupp O."/>
            <person name="Sorensen T.R."/>
            <person name="Stracke R."/>
            <person name="Reinhardt R."/>
            <person name="Goesmann A."/>
            <person name="Kraft T."/>
            <person name="Schulz B."/>
            <person name="Stadler P.F."/>
            <person name="Schmidt T."/>
            <person name="Gabaldon T."/>
            <person name="Lehrach H."/>
            <person name="Weisshaar B."/>
            <person name="Himmelbauer H."/>
        </authorList>
    </citation>
    <scope>NUCLEOTIDE SEQUENCE [LARGE SCALE GENOMIC DNA]</scope>
    <source>
        <tissue evidence="2">Taproot</tissue>
    </source>
</reference>
<proteinExistence type="predicted"/>
<accession>A0A0J8B362</accession>
<sequence>VSDESVCGGADVAGSSAAVSESDSDGCWTRTDAVTEDQLEPELVTELTGVVTPSTVPDLSDHHFVTEPDAVDPDMPRFPEESDPTMNESVCCISDHHISDIAESFTAQIQISTSPNKYQRTPNKKLKAKPKHGRGRPGRSSSDRRSTIETTTIIMDQQQKAAPDHHPDPILKASRASIATLIGTITRLAEVVLDPDLGLPTPLTNHASPNIGPKFRRRATSRAGSVQRASDQAAPASRAGLWHR</sequence>
<feature type="non-terminal residue" evidence="2">
    <location>
        <position position="1"/>
    </location>
</feature>
<dbReference type="Gramene" id="KMS94298">
    <property type="protein sequence ID" value="KMS94298"/>
    <property type="gene ID" value="BVRB_022810"/>
</dbReference>
<keyword evidence="3" id="KW-1185">Reference proteome</keyword>
<evidence type="ECO:0000313" key="2">
    <source>
        <dbReference type="EMBL" id="KMS94298.1"/>
    </source>
</evidence>
<feature type="region of interest" description="Disordered" evidence="1">
    <location>
        <begin position="204"/>
        <end position="244"/>
    </location>
</feature>
<organism evidence="2 3">
    <name type="scientific">Beta vulgaris subsp. vulgaris</name>
    <name type="common">Beet</name>
    <dbReference type="NCBI Taxonomy" id="3555"/>
    <lineage>
        <taxon>Eukaryota</taxon>
        <taxon>Viridiplantae</taxon>
        <taxon>Streptophyta</taxon>
        <taxon>Embryophyta</taxon>
        <taxon>Tracheophyta</taxon>
        <taxon>Spermatophyta</taxon>
        <taxon>Magnoliopsida</taxon>
        <taxon>eudicotyledons</taxon>
        <taxon>Gunneridae</taxon>
        <taxon>Pentapetalae</taxon>
        <taxon>Caryophyllales</taxon>
        <taxon>Chenopodiaceae</taxon>
        <taxon>Betoideae</taxon>
        <taxon>Beta</taxon>
    </lineage>
</organism>
<dbReference type="Proteomes" id="UP000035740">
    <property type="component" value="Unassembled WGS sequence"/>
</dbReference>
<feature type="region of interest" description="Disordered" evidence="1">
    <location>
        <begin position="50"/>
        <end position="85"/>
    </location>
</feature>
<dbReference type="AlphaFoldDB" id="A0A0J8B362"/>
<protein>
    <submittedName>
        <fullName evidence="2">Uncharacterized protein</fullName>
    </submittedName>
</protein>
<evidence type="ECO:0000313" key="3">
    <source>
        <dbReference type="Proteomes" id="UP000035740"/>
    </source>
</evidence>
<dbReference type="EMBL" id="KQ094473">
    <property type="protein sequence ID" value="KMS94298.1"/>
    <property type="molecule type" value="Genomic_DNA"/>
</dbReference>
<evidence type="ECO:0000256" key="1">
    <source>
        <dbReference type="SAM" id="MobiDB-lite"/>
    </source>
</evidence>
<feature type="compositionally biased region" description="Polar residues" evidence="1">
    <location>
        <begin position="111"/>
        <end position="121"/>
    </location>
</feature>
<feature type="region of interest" description="Disordered" evidence="1">
    <location>
        <begin position="111"/>
        <end position="147"/>
    </location>
</feature>